<dbReference type="SUPFAM" id="SSF102405">
    <property type="entry name" value="MCP/YpsA-like"/>
    <property type="match status" value="1"/>
</dbReference>
<organism evidence="1">
    <name type="scientific">hydrothermal vent metagenome</name>
    <dbReference type="NCBI Taxonomy" id="652676"/>
    <lineage>
        <taxon>unclassified sequences</taxon>
        <taxon>metagenomes</taxon>
        <taxon>ecological metagenomes</taxon>
    </lineage>
</organism>
<reference evidence="1" key="1">
    <citation type="submission" date="2018-06" db="EMBL/GenBank/DDBJ databases">
        <authorList>
            <person name="Zhirakovskaya E."/>
        </authorList>
    </citation>
    <scope>NUCLEOTIDE SEQUENCE</scope>
</reference>
<gene>
    <name evidence="1" type="ORF">MNBD_ALPHA12-236</name>
</gene>
<evidence type="ECO:0000313" key="1">
    <source>
        <dbReference type="EMBL" id="VAW16618.1"/>
    </source>
</evidence>
<dbReference type="AlphaFoldDB" id="A0A3B0TFA0"/>
<dbReference type="Gene3D" id="3.40.50.450">
    <property type="match status" value="1"/>
</dbReference>
<name>A0A3B0TFA0_9ZZZZ</name>
<evidence type="ECO:0008006" key="2">
    <source>
        <dbReference type="Google" id="ProtNLM"/>
    </source>
</evidence>
<protein>
    <recommendedName>
        <fullName evidence="2">AMP nucleosidase</fullName>
    </recommendedName>
</protein>
<sequence>MAKTPKITLAIFASDKGPGDAERSSIMSQAGAYFAKRGAKLVCLAQKDTMPLPVITSARTAGGEVELIADQNYVLPPALKNIALQRIEGTKERLAKISAMVDCFVGLPGSLQSVTNLYFSVASVELNKPVVLLNHNNAFEIVRGFSVDVFAHTNPKAYKNIQFADNIEDLWNKISRQL</sequence>
<accession>A0A3B0TFA0</accession>
<proteinExistence type="predicted"/>
<dbReference type="EMBL" id="UOEO01000054">
    <property type="protein sequence ID" value="VAW16618.1"/>
    <property type="molecule type" value="Genomic_DNA"/>
</dbReference>